<organism evidence="2 3">
    <name type="scientific">Nocardioides conyzicola</name>
    <dbReference type="NCBI Taxonomy" id="1651781"/>
    <lineage>
        <taxon>Bacteria</taxon>
        <taxon>Bacillati</taxon>
        <taxon>Actinomycetota</taxon>
        <taxon>Actinomycetes</taxon>
        <taxon>Propionibacteriales</taxon>
        <taxon>Nocardioidaceae</taxon>
        <taxon>Nocardioides</taxon>
    </lineage>
</organism>
<dbReference type="Proteomes" id="UP001499974">
    <property type="component" value="Unassembled WGS sequence"/>
</dbReference>
<accession>A0ABP8XVE2</accession>
<name>A0ABP8XVE2_9ACTN</name>
<keyword evidence="3" id="KW-1185">Reference proteome</keyword>
<feature type="region of interest" description="Disordered" evidence="1">
    <location>
        <begin position="1"/>
        <end position="22"/>
    </location>
</feature>
<gene>
    <name evidence="2" type="ORF">GCM10023349_39630</name>
</gene>
<sequence>MPHPAGTATSSTATAAVSTTPLSPSGCCVPLTSAQIEDTTSEVLTGPACRRRVCEAGTGYALGMSNERIEAVQAVVDRVSSYQDGAPEGTVAKELRDGLAEVGVEVSDAEVQQLADAIETQHGSVSAGDVLGG</sequence>
<proteinExistence type="predicted"/>
<evidence type="ECO:0000313" key="2">
    <source>
        <dbReference type="EMBL" id="GAA4715993.1"/>
    </source>
</evidence>
<reference evidence="3" key="1">
    <citation type="journal article" date="2019" name="Int. J. Syst. Evol. Microbiol.">
        <title>The Global Catalogue of Microorganisms (GCM) 10K type strain sequencing project: providing services to taxonomists for standard genome sequencing and annotation.</title>
        <authorList>
            <consortium name="The Broad Institute Genomics Platform"/>
            <consortium name="The Broad Institute Genome Sequencing Center for Infectious Disease"/>
            <person name="Wu L."/>
            <person name="Ma J."/>
        </authorList>
    </citation>
    <scope>NUCLEOTIDE SEQUENCE [LARGE SCALE GENOMIC DNA]</scope>
    <source>
        <strain evidence="3">JCM 18531</strain>
    </source>
</reference>
<protein>
    <submittedName>
        <fullName evidence="2">Uncharacterized protein</fullName>
    </submittedName>
</protein>
<comment type="caution">
    <text evidence="2">The sequence shown here is derived from an EMBL/GenBank/DDBJ whole genome shotgun (WGS) entry which is preliminary data.</text>
</comment>
<evidence type="ECO:0000256" key="1">
    <source>
        <dbReference type="SAM" id="MobiDB-lite"/>
    </source>
</evidence>
<dbReference type="EMBL" id="BAABKM010000004">
    <property type="protein sequence ID" value="GAA4715993.1"/>
    <property type="molecule type" value="Genomic_DNA"/>
</dbReference>
<evidence type="ECO:0000313" key="3">
    <source>
        <dbReference type="Proteomes" id="UP001499974"/>
    </source>
</evidence>